<dbReference type="EMBL" id="JRVC01000028">
    <property type="protein sequence ID" value="KHS42576.1"/>
    <property type="molecule type" value="Genomic_DNA"/>
</dbReference>
<dbReference type="Gene3D" id="2.60.120.1440">
    <property type="match status" value="1"/>
</dbReference>
<dbReference type="Pfam" id="PF16220">
    <property type="entry name" value="DUF4880"/>
    <property type="match status" value="1"/>
</dbReference>
<dbReference type="InterPro" id="IPR012373">
    <property type="entry name" value="Ferrdict_sens_TM"/>
</dbReference>
<dbReference type="InterPro" id="IPR032623">
    <property type="entry name" value="FecR_N"/>
</dbReference>
<proteinExistence type="predicted"/>
<feature type="region of interest" description="Disordered" evidence="1">
    <location>
        <begin position="231"/>
        <end position="252"/>
    </location>
</feature>
<organism evidence="4 5">
    <name type="scientific">Novosphingobium subterraneum</name>
    <dbReference type="NCBI Taxonomy" id="48936"/>
    <lineage>
        <taxon>Bacteria</taxon>
        <taxon>Pseudomonadati</taxon>
        <taxon>Pseudomonadota</taxon>
        <taxon>Alphaproteobacteria</taxon>
        <taxon>Sphingomonadales</taxon>
        <taxon>Sphingomonadaceae</taxon>
        <taxon>Novosphingobium</taxon>
    </lineage>
</organism>
<dbReference type="PATRIC" id="fig|48936.3.peg.4167"/>
<feature type="domain" description="FecR N-terminal" evidence="3">
    <location>
        <begin position="12"/>
        <end position="51"/>
    </location>
</feature>
<dbReference type="PANTHER" id="PTHR30273">
    <property type="entry name" value="PERIPLASMIC SIGNAL SENSOR AND SIGMA FACTOR ACTIVATOR FECR-RELATED"/>
    <property type="match status" value="1"/>
</dbReference>
<dbReference type="PIRSF" id="PIRSF018266">
    <property type="entry name" value="FecR"/>
    <property type="match status" value="1"/>
</dbReference>
<comment type="caution">
    <text evidence="4">The sequence shown here is derived from an EMBL/GenBank/DDBJ whole genome shotgun (WGS) entry which is preliminary data.</text>
</comment>
<evidence type="ECO:0000259" key="3">
    <source>
        <dbReference type="Pfam" id="PF16220"/>
    </source>
</evidence>
<evidence type="ECO:0000313" key="4">
    <source>
        <dbReference type="EMBL" id="KHS42576.1"/>
    </source>
</evidence>
<evidence type="ECO:0000313" key="5">
    <source>
        <dbReference type="Proteomes" id="UP000031338"/>
    </source>
</evidence>
<evidence type="ECO:0000259" key="2">
    <source>
        <dbReference type="Pfam" id="PF04773"/>
    </source>
</evidence>
<dbReference type="Proteomes" id="UP000031338">
    <property type="component" value="Unassembled WGS sequence"/>
</dbReference>
<dbReference type="STRING" id="48936.NJ75_04138"/>
<feature type="domain" description="FecR protein" evidence="2">
    <location>
        <begin position="118"/>
        <end position="210"/>
    </location>
</feature>
<evidence type="ECO:0000256" key="1">
    <source>
        <dbReference type="SAM" id="MobiDB-lite"/>
    </source>
</evidence>
<keyword evidence="5" id="KW-1185">Reference proteome</keyword>
<dbReference type="InterPro" id="IPR006860">
    <property type="entry name" value="FecR"/>
</dbReference>
<dbReference type="GO" id="GO:0016989">
    <property type="term" value="F:sigma factor antagonist activity"/>
    <property type="evidence" value="ECO:0007669"/>
    <property type="project" value="TreeGrafter"/>
</dbReference>
<sequence>MTRQPIPGKIRDEAAEWLARNENAGQSRAPGFEAWLASDLRHRLAYAEVERAWRDSLALDQRPLGQQRKLTRAPLHLQRSTQLAAVGACLLLGMGLLTLRFSGDHPLIGVGTTVEARTYTTAAGETRTWQLVDGSFLTLNGTSKARTDITSTSRQIAIIAGRVRIRVARRGTDAMQILGAGTKIDSAPGTVDIALAANGLRVEVVDGQVQVQNADGARHTLGRGAHMIEAGPSGAEHRSEQNSSAQPPMTTGDRISLGEAVSLLNARNAVQLRLASPALANRTLAGAIRLDDPEGFARILEALGGITVTQRPGMLVIDTA</sequence>
<dbReference type="AlphaFoldDB" id="A0A0B8ZWD6"/>
<name>A0A0B8ZWD6_9SPHN</name>
<dbReference type="Pfam" id="PF04773">
    <property type="entry name" value="FecR"/>
    <property type="match status" value="1"/>
</dbReference>
<protein>
    <submittedName>
        <fullName evidence="4">Fe2+-dicitrate sensor membrane component</fullName>
    </submittedName>
</protein>
<gene>
    <name evidence="4" type="primary">fecR</name>
    <name evidence="4" type="ORF">NJ75_04138</name>
</gene>
<dbReference type="PANTHER" id="PTHR30273:SF2">
    <property type="entry name" value="PROTEIN FECR"/>
    <property type="match status" value="1"/>
</dbReference>
<reference evidence="4 5" key="1">
    <citation type="submission" date="2014-10" db="EMBL/GenBank/DDBJ databases">
        <title>Draft genome sequence of Novosphingobium subterraneum DSM 12447.</title>
        <authorList>
            <person name="Gan H.M."/>
            <person name="Gan H.Y."/>
            <person name="Savka M.A."/>
        </authorList>
    </citation>
    <scope>NUCLEOTIDE SEQUENCE [LARGE SCALE GENOMIC DNA]</scope>
    <source>
        <strain evidence="4 5">DSM 12447</strain>
    </source>
</reference>
<dbReference type="RefSeq" id="WP_039337774.1">
    <property type="nucleotide sequence ID" value="NZ_JBNNWK010000004.1"/>
</dbReference>
<accession>A0A0B8ZWD6</accession>